<evidence type="ECO:0000256" key="5">
    <source>
        <dbReference type="ARBA" id="ARBA00022506"/>
    </source>
</evidence>
<keyword evidence="15 23" id="KW-1133">Transmembrane helix</keyword>
<evidence type="ECO:0000256" key="20">
    <source>
        <dbReference type="ARBA" id="ARBA00023296"/>
    </source>
</evidence>
<evidence type="ECO:0000256" key="2">
    <source>
        <dbReference type="ARBA" id="ARBA00004482"/>
    </source>
</evidence>
<keyword evidence="5" id="KW-1168">Fusion of virus membrane with host membrane</keyword>
<evidence type="ECO:0000256" key="15">
    <source>
        <dbReference type="ARBA" id="ARBA00022989"/>
    </source>
</evidence>
<keyword evidence="18" id="KW-0325">Glycoprotein</keyword>
<dbReference type="GO" id="GO:0044167">
    <property type="term" value="C:host cell endoplasmic reticulum membrane"/>
    <property type="evidence" value="ECO:0007669"/>
    <property type="project" value="UniProtKB-SubCell"/>
</dbReference>
<comment type="subcellular location">
    <subcellularLocation>
        <location evidence="1">Host Golgi apparatus membrane</location>
        <topology evidence="1">Single-pass type I membrane protein</topology>
    </subcellularLocation>
    <subcellularLocation>
        <location evidence="2">Host endoplasmic reticulum membrane</location>
        <topology evidence="2">Single-pass type I membrane protein</topology>
    </subcellularLocation>
    <subcellularLocation>
        <location evidence="3">Virion membrane</location>
        <topology evidence="3">Single-pass type I membrane protein</topology>
    </subcellularLocation>
</comment>
<evidence type="ECO:0000259" key="24">
    <source>
        <dbReference type="Pfam" id="PF07243"/>
    </source>
</evidence>
<evidence type="ECO:0000256" key="19">
    <source>
        <dbReference type="ARBA" id="ARBA00023184"/>
    </source>
</evidence>
<evidence type="ECO:0000313" key="28">
    <source>
        <dbReference type="Proteomes" id="UP000168316"/>
    </source>
</evidence>
<feature type="transmembrane region" description="Helical" evidence="23">
    <location>
        <begin position="978"/>
        <end position="1000"/>
    </location>
</feature>
<dbReference type="GO" id="GO:0046718">
    <property type="term" value="P:symbiont entry into host cell"/>
    <property type="evidence" value="ECO:0007669"/>
    <property type="project" value="UniProtKB-KW"/>
</dbReference>
<evidence type="ECO:0000256" key="17">
    <source>
        <dbReference type="ARBA" id="ARBA00023157"/>
    </source>
</evidence>
<dbReference type="GO" id="GO:0019062">
    <property type="term" value="P:virion attachment to host cell"/>
    <property type="evidence" value="ECO:0007669"/>
    <property type="project" value="UniProtKB-KW"/>
</dbReference>
<accession>I1T360</accession>
<sequence length="1009" mass="112837">MRCLLQIVCALALVVPGELYFSQLRDAARRILDGSTETWRRDQPESHSLTKNSKFLMSALSLVQNVDTIKMDHRKHLANYRVYDCGTGRTSLTMLNVLTGNFTQLQCLKNQSLSPDCTMCLDKSPGFLSSHHLVYDDAICQSENSPPESMPDHDTSLCSIGPLELQKCHHEVKRAEHVAWFWVDGKIRIYDDYSISWQEGKFLSLFDCRNKSSGAEACDKSTCLEGHCTGDIQFCTEFSCSSESPVCACTRNKVPGVAVAHVKGGTFIPACFGKSMWLIGKKRSKRSVARQQLCIDCETVCGDSEIHVVVRHFDPDHYQACLGSTCLTGVSNNREFSIPFKMADRMADSALQIHVWDKAKHNEYVITSECASIDACAAITCWFCRANWANVHCFSKEQTFILLIIISLCIIIVASVVRAIKVIAAFVWKILKPMFWLVSVLSRAATRVARLRVNRIKDSVHSLEEGLVEIPLVEIPREPARANPAVANRMRMFQLSRLTILSLVLIVVPQGVELCSDSLSVTASSSRCVTDRFGHTKCSLSTSSLLQVSPKGQESCIILKNPNNQAIETIRIQTEDIKLECVRRDLYWVPRATHRCVGTRRCHLMGDCQGEKCSEFKIDSYSPEWGHEEELMSKLGWSYCIEQCGGALCQCFNMNPSCFYLRKTFNLITQDAYNMFECSEWSYKINVLVHTNSTTTKVALKLGVPDSIPNGVISLSTVSQPPAVAYTECFGEDLHGSKFHAVCNRRTDFTLGRLGEIQCPTKADALSLSKRCISTDSIVFSKVHKDAVDCRSSIIDPSLILSKNKLPSTVGSVTFWPSESSVVASVPELASATMMIRLDGYTIEYRSDNNKCNARFLKLNGCYNCEPGAKLEIEHVTDFGTAMGILECPEAGYTTYYQVTPSLVKDVRTIHLNNSHINLACVFKCPNSQQDIQIKGELVYLFNDDVRHSNQTLTPGLAPKTGTSWDPFGWLRFSWMRLIWSLFGSTIAIIIGIIAAYLIWTRCIKSKKQ</sequence>
<dbReference type="RefSeq" id="YP_010086116.1">
    <property type="nucleotide sequence ID" value="NC_055338.1"/>
</dbReference>
<keyword evidence="8" id="KW-1162">Viral penetration into host cytoplasm</keyword>
<dbReference type="GO" id="GO:0016020">
    <property type="term" value="C:membrane"/>
    <property type="evidence" value="ECO:0007669"/>
    <property type="project" value="InterPro"/>
</dbReference>
<evidence type="ECO:0000256" key="9">
    <source>
        <dbReference type="ARBA" id="ARBA00022692"/>
    </source>
</evidence>
<evidence type="ECO:0000256" key="14">
    <source>
        <dbReference type="ARBA" id="ARBA00022870"/>
    </source>
</evidence>
<feature type="transmembrane region" description="Helical" evidence="23">
    <location>
        <begin position="400"/>
        <end position="428"/>
    </location>
</feature>
<name>I1T360_9VIRU</name>
<evidence type="ECO:0000256" key="21">
    <source>
        <dbReference type="ARBA" id="ARBA00031199"/>
    </source>
</evidence>
<keyword evidence="6" id="KW-1170">Fusion of virus membrane with host endosomal membrane</keyword>
<keyword evidence="28" id="KW-1185">Reference proteome</keyword>
<evidence type="ECO:0000256" key="4">
    <source>
        <dbReference type="ARBA" id="ARBA00015294"/>
    </source>
</evidence>
<keyword evidence="13" id="KW-0946">Virion</keyword>
<reference evidence="27 28" key="1">
    <citation type="submission" date="2010-06" db="EMBL/GenBank/DDBJ databases">
        <title>Genetic diversity of the Phlebovirus genus.</title>
        <authorList>
            <person name="Palacios G."/>
            <person name="Savji N."/>
            <person name="Sze W."/>
            <person name="Hutchinson S."/>
            <person name="Tesh R."/>
            <person name="Travassos da Rosa A."/>
            <person name="Lipkin W."/>
        </authorList>
    </citation>
    <scope>NUCLEOTIDE SEQUENCE [LARGE SCALE GENOMIC DNA]</scope>
</reference>
<feature type="domain" description="Phlebovirus glycoprotein G1" evidence="24">
    <location>
        <begin position="80"/>
        <end position="460"/>
    </location>
</feature>
<dbReference type="Pfam" id="PF07245">
    <property type="entry name" value="Phlebovirus_G2"/>
    <property type="match status" value="1"/>
</dbReference>
<dbReference type="Gene3D" id="2.60.98.50">
    <property type="match status" value="1"/>
</dbReference>
<organism evidence="27 28">
    <name type="scientific">Precarious point virus</name>
    <dbReference type="NCBI Taxonomy" id="487097"/>
    <lineage>
        <taxon>Viruses</taxon>
        <taxon>Riboviria</taxon>
        <taxon>Orthornavirae</taxon>
        <taxon>Negarnaviricota</taxon>
        <taxon>Polyploviricotina</taxon>
        <taxon>Bunyaviricetes</taxon>
        <taxon>Hareavirales</taxon>
        <taxon>Phenuiviridae</taxon>
        <taxon>Uukuvirus</taxon>
        <taxon>Uukuvirus macquariense</taxon>
    </lineage>
</organism>
<proteinExistence type="inferred from homology"/>
<keyword evidence="17" id="KW-1015">Disulfide bond</keyword>
<evidence type="ECO:0000259" key="25">
    <source>
        <dbReference type="Pfam" id="PF07245"/>
    </source>
</evidence>
<keyword evidence="19" id="KW-1038">Host endoplasmic reticulum</keyword>
<evidence type="ECO:0000256" key="10">
    <source>
        <dbReference type="ARBA" id="ARBA00022729"/>
    </source>
</evidence>
<evidence type="ECO:0000256" key="7">
    <source>
        <dbReference type="ARBA" id="ARBA00022581"/>
    </source>
</evidence>
<keyword evidence="12" id="KW-1040">Host Golgi apparatus</keyword>
<keyword evidence="14" id="KW-1043">Host membrane</keyword>
<feature type="domain" description="Phlebovirus glycoprotein G2 fusion" evidence="25">
    <location>
        <begin position="515"/>
        <end position="836"/>
    </location>
</feature>
<evidence type="ECO:0000259" key="26">
    <source>
        <dbReference type="Pfam" id="PF19019"/>
    </source>
</evidence>
<evidence type="ECO:0000256" key="18">
    <source>
        <dbReference type="ARBA" id="ARBA00023180"/>
    </source>
</evidence>
<evidence type="ECO:0000256" key="16">
    <source>
        <dbReference type="ARBA" id="ARBA00023136"/>
    </source>
</evidence>
<evidence type="ECO:0000256" key="6">
    <source>
        <dbReference type="ARBA" id="ARBA00022510"/>
    </source>
</evidence>
<comment type="similarity">
    <text evidence="22">Belongs to the phlebovirus envelope glycoprotein family.</text>
</comment>
<evidence type="ECO:0000256" key="13">
    <source>
        <dbReference type="ARBA" id="ARBA00022844"/>
    </source>
</evidence>
<dbReference type="KEGG" id="vg:65101246"/>
<evidence type="ECO:0000256" key="11">
    <source>
        <dbReference type="ARBA" id="ARBA00022804"/>
    </source>
</evidence>
<dbReference type="GO" id="GO:0039654">
    <property type="term" value="P:fusion of virus membrane with host endosome membrane"/>
    <property type="evidence" value="ECO:0007669"/>
    <property type="project" value="UniProtKB-KW"/>
</dbReference>
<keyword evidence="16 23" id="KW-0472">Membrane</keyword>
<dbReference type="EMBL" id="HM566179">
    <property type="protein sequence ID" value="AEL29677.1"/>
    <property type="molecule type" value="Genomic_RNA"/>
</dbReference>
<keyword evidence="20" id="KW-1160">Virus entry into host cell</keyword>
<dbReference type="InterPro" id="IPR043603">
    <property type="entry name" value="Phlebo_G2_C"/>
</dbReference>
<feature type="domain" description="Phlebovirus glycoprotein G2 C-terminal" evidence="26">
    <location>
        <begin position="851"/>
        <end position="988"/>
    </location>
</feature>
<keyword evidence="11" id="KW-1161">Viral attachment to host cell</keyword>
<evidence type="ECO:0000256" key="1">
    <source>
        <dbReference type="ARBA" id="ARBA00004244"/>
    </source>
</evidence>
<dbReference type="Proteomes" id="UP000168316">
    <property type="component" value="Genome"/>
</dbReference>
<keyword evidence="7" id="KW-0945">Host-virus interaction</keyword>
<dbReference type="Pfam" id="PF19019">
    <property type="entry name" value="Phlebo_G2_C"/>
    <property type="match status" value="1"/>
</dbReference>
<keyword evidence="10" id="KW-0732">Signal</keyword>
<protein>
    <recommendedName>
        <fullName evidence="4">Envelopment polyprotein</fullName>
    </recommendedName>
    <alternativeName>
        <fullName evidence="21">M polyprotein</fullName>
    </alternativeName>
</protein>
<dbReference type="InterPro" id="IPR010826">
    <property type="entry name" value="Phlebovirus_G1"/>
</dbReference>
<dbReference type="GeneID" id="65101246"/>
<evidence type="ECO:0000256" key="23">
    <source>
        <dbReference type="SAM" id="Phobius"/>
    </source>
</evidence>
<evidence type="ECO:0000256" key="3">
    <source>
        <dbReference type="ARBA" id="ARBA00004563"/>
    </source>
</evidence>
<dbReference type="GO" id="GO:0055036">
    <property type="term" value="C:virion membrane"/>
    <property type="evidence" value="ECO:0007669"/>
    <property type="project" value="UniProtKB-SubCell"/>
</dbReference>
<evidence type="ECO:0000256" key="12">
    <source>
        <dbReference type="ARBA" id="ARBA00022812"/>
    </source>
</evidence>
<dbReference type="Gene3D" id="2.60.40.3770">
    <property type="match status" value="1"/>
</dbReference>
<evidence type="ECO:0000256" key="22">
    <source>
        <dbReference type="ARBA" id="ARBA00033745"/>
    </source>
</evidence>
<dbReference type="InterPro" id="IPR009878">
    <property type="entry name" value="Phlebovirus_G2_fusion"/>
</dbReference>
<dbReference type="Pfam" id="PF07243">
    <property type="entry name" value="Phlebovirus_G1"/>
    <property type="match status" value="1"/>
</dbReference>
<evidence type="ECO:0000313" key="27">
    <source>
        <dbReference type="EMBL" id="AEL29677.1"/>
    </source>
</evidence>
<dbReference type="GO" id="GO:0044178">
    <property type="term" value="C:host cell Golgi membrane"/>
    <property type="evidence" value="ECO:0007669"/>
    <property type="project" value="UniProtKB-SubCell"/>
</dbReference>
<evidence type="ECO:0000256" key="8">
    <source>
        <dbReference type="ARBA" id="ARBA00022595"/>
    </source>
</evidence>
<keyword evidence="9 23" id="KW-0812">Transmembrane</keyword>